<keyword evidence="7 9" id="KW-0456">Lyase</keyword>
<dbReference type="EC" id="4.1.3.44" evidence="9"/>
<evidence type="ECO:0000256" key="1">
    <source>
        <dbReference type="ARBA" id="ARBA00022485"/>
    </source>
</evidence>
<feature type="binding site" evidence="9">
    <location>
        <position position="69"/>
    </location>
    <ligand>
        <name>[4Fe-4S] cluster</name>
        <dbReference type="ChEBI" id="CHEBI:49883"/>
        <label>2</label>
        <note>4Fe-4S-S-AdoMet</note>
    </ligand>
</feature>
<dbReference type="GO" id="GO:0102521">
    <property type="term" value="F:tRNA-4-demethylwyosine synthase activity"/>
    <property type="evidence" value="ECO:0007669"/>
    <property type="project" value="UniProtKB-EC"/>
</dbReference>
<dbReference type="GO" id="GO:0008033">
    <property type="term" value="P:tRNA processing"/>
    <property type="evidence" value="ECO:0007669"/>
    <property type="project" value="UniProtKB-UniRule"/>
</dbReference>
<dbReference type="InterPro" id="IPR058240">
    <property type="entry name" value="rSAM_sf"/>
</dbReference>
<dbReference type="GO" id="GO:0046872">
    <property type="term" value="F:metal ion binding"/>
    <property type="evidence" value="ECO:0007669"/>
    <property type="project" value="UniProtKB-KW"/>
</dbReference>
<comment type="similarity">
    <text evidence="9">Belongs to the TYW1 family.</text>
</comment>
<feature type="binding site" evidence="9">
    <location>
        <position position="43"/>
    </location>
    <ligand>
        <name>[4Fe-4S] cluster</name>
        <dbReference type="ChEBI" id="CHEBI:49883"/>
        <label>1</label>
    </ligand>
</feature>
<feature type="binding site" evidence="9">
    <location>
        <position position="56"/>
    </location>
    <ligand>
        <name>[4Fe-4S] cluster</name>
        <dbReference type="ChEBI" id="CHEBI:49883"/>
        <label>1</label>
    </ligand>
</feature>
<dbReference type="Proteomes" id="UP000281962">
    <property type="component" value="Unassembled WGS sequence"/>
</dbReference>
<keyword evidence="3 9" id="KW-0819">tRNA processing</keyword>
<dbReference type="CDD" id="cd01335">
    <property type="entry name" value="Radical_SAM"/>
    <property type="match status" value="1"/>
</dbReference>
<dbReference type="SFLD" id="SFLDF00284">
    <property type="entry name" value="tRNA_wybutosine-synthesizing"/>
    <property type="match status" value="1"/>
</dbReference>
<dbReference type="GO" id="GO:0051539">
    <property type="term" value="F:4 iron, 4 sulfur cluster binding"/>
    <property type="evidence" value="ECO:0007669"/>
    <property type="project" value="UniProtKB-UniRule"/>
</dbReference>
<dbReference type="InterPro" id="IPR007197">
    <property type="entry name" value="rSAM"/>
</dbReference>
<gene>
    <name evidence="9" type="primary">taw1</name>
    <name evidence="11" type="ORF">DRJ21_01495</name>
</gene>
<dbReference type="SFLD" id="SFLDS00029">
    <property type="entry name" value="Radical_SAM"/>
    <property type="match status" value="1"/>
</dbReference>
<comment type="subunit">
    <text evidence="9">Monomer.</text>
</comment>
<dbReference type="Pfam" id="PF04055">
    <property type="entry name" value="Radical_SAM"/>
    <property type="match status" value="1"/>
</dbReference>
<dbReference type="SFLD" id="SFLDG01071">
    <property type="entry name" value="tRNA_wybutosine-synthesizing"/>
    <property type="match status" value="1"/>
</dbReference>
<dbReference type="EMBL" id="QMQY01000050">
    <property type="protein sequence ID" value="RLE50775.1"/>
    <property type="molecule type" value="Genomic_DNA"/>
</dbReference>
<evidence type="ECO:0000256" key="5">
    <source>
        <dbReference type="ARBA" id="ARBA00023004"/>
    </source>
</evidence>
<protein>
    <recommendedName>
        <fullName evidence="9">S-adenosyl-L-methionine-dependent tRNA 4-demethylwyosine synthase</fullName>
        <ecNumber evidence="9">4.1.3.44</ecNumber>
    </recommendedName>
    <alternativeName>
        <fullName evidence="9">tRNA wyosine derivatives biosynthesis protein Taw1</fullName>
    </alternativeName>
</protein>
<dbReference type="Pfam" id="PF08608">
    <property type="entry name" value="Wyosine_form"/>
    <property type="match status" value="1"/>
</dbReference>
<feature type="binding site" evidence="9">
    <location>
        <position position="72"/>
    </location>
    <ligand>
        <name>[4Fe-4S] cluster</name>
        <dbReference type="ChEBI" id="CHEBI:49883"/>
        <label>2</label>
        <note>4Fe-4S-S-AdoMet</note>
    </ligand>
</feature>
<evidence type="ECO:0000256" key="6">
    <source>
        <dbReference type="ARBA" id="ARBA00023014"/>
    </source>
</evidence>
<dbReference type="SUPFAM" id="SSF102114">
    <property type="entry name" value="Radical SAM enzymes"/>
    <property type="match status" value="1"/>
</dbReference>
<dbReference type="PANTHER" id="PTHR13930:SF0">
    <property type="entry name" value="S-ADENOSYL-L-METHIONINE-DEPENDENT TRNA 4-DEMETHYLWYOSINE SYNTHASE TYW1-RELATED"/>
    <property type="match status" value="1"/>
</dbReference>
<accession>A0A497EU14</accession>
<evidence type="ECO:0000256" key="9">
    <source>
        <dbReference type="HAMAP-Rule" id="MF_01921"/>
    </source>
</evidence>
<evidence type="ECO:0000313" key="11">
    <source>
        <dbReference type="EMBL" id="RLE50775.1"/>
    </source>
</evidence>
<evidence type="ECO:0000259" key="10">
    <source>
        <dbReference type="PROSITE" id="PS51918"/>
    </source>
</evidence>
<comment type="subcellular location">
    <subcellularLocation>
        <location evidence="9">Cytoplasm</location>
    </subcellularLocation>
</comment>
<reference evidence="11 12" key="1">
    <citation type="submission" date="2018-06" db="EMBL/GenBank/DDBJ databases">
        <title>Extensive metabolic versatility and redundancy in microbially diverse, dynamic hydrothermal sediments.</title>
        <authorList>
            <person name="Dombrowski N."/>
            <person name="Teske A."/>
            <person name="Baker B.J."/>
        </authorList>
    </citation>
    <scope>NUCLEOTIDE SEQUENCE [LARGE SCALE GENOMIC DNA]</scope>
    <source>
        <strain evidence="11">B30_G17</strain>
    </source>
</reference>
<organism evidence="11 12">
    <name type="scientific">Thermoproteota archaeon</name>
    <dbReference type="NCBI Taxonomy" id="2056631"/>
    <lineage>
        <taxon>Archaea</taxon>
        <taxon>Thermoproteota</taxon>
    </lineage>
</organism>
<dbReference type="PROSITE" id="PS51918">
    <property type="entry name" value="RADICAL_SAM"/>
    <property type="match status" value="1"/>
</dbReference>
<sequence>MEALKKIIDTYKKQGYHFVGKYSLIKPCHWLKASLLSRGTRYCYKQKFYGIPSHRCLQMSPTIACTQQCLYCWRIQASDLKVTWNEVDLRDYDDPDKVVVNSIIKQRQVLSGLKGNKKVDRKMLEEAFRPIHAAISLVGEPTLYPKIDELIGSFFKHGFKTVFLVTNGTRPDVLSKMQNEPSQLYVSLSAPNEEIYRKLCRPRIKDGWKKLMETLELLKSFSCPTVIRITLVKNINMQSIGEYAKIISKAEPTYVEPKAAMSLGWFRYRLPLNAMPKYNEVEKFGIELAKLIGYNVIDYSINSRIVLLSKLDKPIKLL</sequence>
<dbReference type="HAMAP" id="MF_01921">
    <property type="entry name" value="TYW1_archaea"/>
    <property type="match status" value="1"/>
</dbReference>
<evidence type="ECO:0000256" key="3">
    <source>
        <dbReference type="ARBA" id="ARBA00022694"/>
    </source>
</evidence>
<dbReference type="InterPro" id="IPR034556">
    <property type="entry name" value="tRNA_wybutosine-synthase"/>
</dbReference>
<keyword evidence="5 9" id="KW-0408">Iron</keyword>
<feature type="binding site" evidence="9">
    <location>
        <position position="28"/>
    </location>
    <ligand>
        <name>[4Fe-4S] cluster</name>
        <dbReference type="ChEBI" id="CHEBI:49883"/>
        <label>1</label>
    </ligand>
</feature>
<evidence type="ECO:0000313" key="12">
    <source>
        <dbReference type="Proteomes" id="UP000281962"/>
    </source>
</evidence>
<dbReference type="InterPro" id="IPR023993">
    <property type="entry name" value="TYW1_archaea"/>
</dbReference>
<keyword evidence="9" id="KW-0963">Cytoplasm</keyword>
<evidence type="ECO:0000256" key="8">
    <source>
        <dbReference type="ARBA" id="ARBA00049466"/>
    </source>
</evidence>
<dbReference type="GO" id="GO:0005737">
    <property type="term" value="C:cytoplasm"/>
    <property type="evidence" value="ECO:0007669"/>
    <property type="project" value="UniProtKB-SubCell"/>
</dbReference>
<comment type="caution">
    <text evidence="11">The sequence shown here is derived from an EMBL/GenBank/DDBJ whole genome shotgun (WGS) entry which is preliminary data.</text>
</comment>
<evidence type="ECO:0000256" key="7">
    <source>
        <dbReference type="ARBA" id="ARBA00023239"/>
    </source>
</evidence>
<keyword evidence="6 9" id="KW-0411">Iron-sulfur</keyword>
<evidence type="ECO:0000256" key="2">
    <source>
        <dbReference type="ARBA" id="ARBA00022691"/>
    </source>
</evidence>
<dbReference type="PANTHER" id="PTHR13930">
    <property type="entry name" value="S-ADENOSYL-L-METHIONINE-DEPENDENT TRNA 4-DEMETHYLWYOSINE SYNTHASE"/>
    <property type="match status" value="1"/>
</dbReference>
<dbReference type="AlphaFoldDB" id="A0A497EU14"/>
<dbReference type="InterPro" id="IPR013785">
    <property type="entry name" value="Aldolase_TIM"/>
</dbReference>
<name>A0A497EU14_9CREN</name>
<proteinExistence type="inferred from homology"/>
<dbReference type="InterPro" id="IPR013917">
    <property type="entry name" value="tRNA_wybutosine-synth"/>
</dbReference>
<keyword evidence="4 9" id="KW-0479">Metal-binding</keyword>
<keyword evidence="1 9" id="KW-0004">4Fe-4S</keyword>
<dbReference type="NCBIfam" id="TIGR03972">
    <property type="entry name" value="rSAM_TYW1"/>
    <property type="match status" value="1"/>
</dbReference>
<comment type="catalytic activity">
    <reaction evidence="8 9">
        <text>N(1)-methylguanosine(37) in tRNA(Phe) + pyruvate + S-adenosyl-L-methionine = 4-demethylwyosine(37) in tRNA(Phe) + 5'-deoxyadenosine + L-methionine + CO2 + H2O</text>
        <dbReference type="Rhea" id="RHEA:36347"/>
        <dbReference type="Rhea" id="RHEA-COMP:10164"/>
        <dbReference type="Rhea" id="RHEA-COMP:10165"/>
        <dbReference type="ChEBI" id="CHEBI:15361"/>
        <dbReference type="ChEBI" id="CHEBI:15377"/>
        <dbReference type="ChEBI" id="CHEBI:16526"/>
        <dbReference type="ChEBI" id="CHEBI:17319"/>
        <dbReference type="ChEBI" id="CHEBI:57844"/>
        <dbReference type="ChEBI" id="CHEBI:59789"/>
        <dbReference type="ChEBI" id="CHEBI:64315"/>
        <dbReference type="ChEBI" id="CHEBI:73542"/>
        <dbReference type="EC" id="4.1.3.44"/>
    </reaction>
</comment>
<comment type="function">
    <text evidence="9">Component of the wyosine derivatives biosynthesis pathway that catalyzes the condensation of N-methylguanine with 2 carbon atoms from pyruvate to form the tricyclic 4-demethylwyosine (imG-14) on guanosine-37 of tRNA(Phe).</text>
</comment>
<feature type="binding site" evidence="9">
    <location>
        <position position="65"/>
    </location>
    <ligand>
        <name>[4Fe-4S] cluster</name>
        <dbReference type="ChEBI" id="CHEBI:49883"/>
        <label>2</label>
        <note>4Fe-4S-S-AdoMet</note>
    </ligand>
</feature>
<comment type="cofactor">
    <cofactor evidence="9">
        <name>[4Fe-4S] cluster</name>
        <dbReference type="ChEBI" id="CHEBI:49883"/>
    </cofactor>
    <text evidence="9">Binds 2 [4Fe-4S] clusters. Binds 1 [4Fe-4S] cluster coordinated with 3 cysteines and an exchangeable S-adenosyl-L-methionine.</text>
</comment>
<keyword evidence="2 9" id="KW-0949">S-adenosyl-L-methionine</keyword>
<feature type="domain" description="Radical SAM core" evidence="10">
    <location>
        <begin position="49"/>
        <end position="298"/>
    </location>
</feature>
<evidence type="ECO:0000256" key="4">
    <source>
        <dbReference type="ARBA" id="ARBA00022723"/>
    </source>
</evidence>
<dbReference type="Gene3D" id="3.20.20.70">
    <property type="entry name" value="Aldolase class I"/>
    <property type="match status" value="1"/>
</dbReference>